<dbReference type="GO" id="GO:0003677">
    <property type="term" value="F:DNA binding"/>
    <property type="evidence" value="ECO:0007669"/>
    <property type="project" value="UniProtKB-KW"/>
</dbReference>
<evidence type="ECO:0000313" key="2">
    <source>
        <dbReference type="Proteomes" id="UP000585836"/>
    </source>
</evidence>
<comment type="caution">
    <text evidence="1">The sequence shown here is derived from an EMBL/GenBank/DDBJ whole genome shotgun (WGS) entry which is preliminary data.</text>
</comment>
<keyword evidence="1" id="KW-0238">DNA-binding</keyword>
<reference evidence="1 2" key="1">
    <citation type="submission" date="2020-08" db="EMBL/GenBank/DDBJ databases">
        <title>Genomic Encyclopedia of Type Strains, Phase III (KMG-III): the genomes of soil and plant-associated and newly described type strains.</title>
        <authorList>
            <person name="Whitman W."/>
        </authorList>
    </citation>
    <scope>NUCLEOTIDE SEQUENCE [LARGE SCALE GENOMIC DNA]</scope>
    <source>
        <strain evidence="1 2">CECT 3313</strain>
    </source>
</reference>
<proteinExistence type="predicted"/>
<dbReference type="AlphaFoldDB" id="A0A7W9UQA7"/>
<sequence>MDGGTGYRYYAPQQAGDALTIAVLREMDLPLAVIARALAADSGSRAEILRAERDRPAERIRRDRTRLDLLDRLAAGGLPGYEVTMSGESRNDGWP</sequence>
<name>A0A7W9UQA7_9ACTN</name>
<protein>
    <submittedName>
        <fullName evidence="1">DNA-binding transcriptional MerR regulator</fullName>
    </submittedName>
</protein>
<dbReference type="Proteomes" id="UP000585836">
    <property type="component" value="Unassembled WGS sequence"/>
</dbReference>
<organism evidence="1 2">
    <name type="scientific">Streptomyces echinatus</name>
    <dbReference type="NCBI Taxonomy" id="67293"/>
    <lineage>
        <taxon>Bacteria</taxon>
        <taxon>Bacillati</taxon>
        <taxon>Actinomycetota</taxon>
        <taxon>Actinomycetes</taxon>
        <taxon>Kitasatosporales</taxon>
        <taxon>Streptomycetaceae</taxon>
        <taxon>Streptomyces</taxon>
    </lineage>
</organism>
<dbReference type="SUPFAM" id="SSF46955">
    <property type="entry name" value="Putative DNA-binding domain"/>
    <property type="match status" value="1"/>
</dbReference>
<dbReference type="InterPro" id="IPR009061">
    <property type="entry name" value="DNA-bd_dom_put_sf"/>
</dbReference>
<dbReference type="Gene3D" id="1.10.1660.10">
    <property type="match status" value="1"/>
</dbReference>
<dbReference type="EMBL" id="JACHJK010000003">
    <property type="protein sequence ID" value="MBB5926746.1"/>
    <property type="molecule type" value="Genomic_DNA"/>
</dbReference>
<keyword evidence="2" id="KW-1185">Reference proteome</keyword>
<evidence type="ECO:0000313" key="1">
    <source>
        <dbReference type="EMBL" id="MBB5926746.1"/>
    </source>
</evidence>
<accession>A0A7W9UQA7</accession>
<gene>
    <name evidence="1" type="ORF">FHS34_002202</name>
</gene>